<comment type="caution">
    <text evidence="3">The sequence shown here is derived from an EMBL/GenBank/DDBJ whole genome shotgun (WGS) entry which is preliminary data.</text>
</comment>
<keyword evidence="4" id="KW-1185">Reference proteome</keyword>
<keyword evidence="1" id="KW-0812">Transmembrane</keyword>
<organism evidence="3 4">
    <name type="scientific">Salinithrix halophila</name>
    <dbReference type="NCBI Taxonomy" id="1485204"/>
    <lineage>
        <taxon>Bacteria</taxon>
        <taxon>Bacillati</taxon>
        <taxon>Bacillota</taxon>
        <taxon>Bacilli</taxon>
        <taxon>Bacillales</taxon>
        <taxon>Thermoactinomycetaceae</taxon>
        <taxon>Salinithrix</taxon>
    </lineage>
</organism>
<accession>A0ABV8J8R4</accession>
<proteinExistence type="predicted"/>
<feature type="transmembrane region" description="Helical" evidence="1">
    <location>
        <begin position="7"/>
        <end position="25"/>
    </location>
</feature>
<feature type="transmembrane region" description="Helical" evidence="1">
    <location>
        <begin position="119"/>
        <end position="141"/>
    </location>
</feature>
<dbReference type="Pfam" id="PF07331">
    <property type="entry name" value="TctB"/>
    <property type="match status" value="1"/>
</dbReference>
<reference evidence="4" key="1">
    <citation type="journal article" date="2019" name="Int. J. Syst. Evol. Microbiol.">
        <title>The Global Catalogue of Microorganisms (GCM) 10K type strain sequencing project: providing services to taxonomists for standard genome sequencing and annotation.</title>
        <authorList>
            <consortium name="The Broad Institute Genomics Platform"/>
            <consortium name="The Broad Institute Genome Sequencing Center for Infectious Disease"/>
            <person name="Wu L."/>
            <person name="Ma J."/>
        </authorList>
    </citation>
    <scope>NUCLEOTIDE SEQUENCE [LARGE SCALE GENOMIC DNA]</scope>
    <source>
        <strain evidence="4">IBRC-M 10813</strain>
    </source>
</reference>
<sequence>MTRDRQASIVLMIIAVLYLLFSYRLPSYALAVMDADALPIGLGWLLLVLAVLLFFFGEKTPADQEDSLSRKEWGVLGTVLGATLLYVFFLEWLGFVLVTIPFILGVTVLLGYRRWGVNVTVALGFTGVMYYAFTYLLNITLPQGPLPF</sequence>
<gene>
    <name evidence="3" type="ORF">ACFOUO_00340</name>
</gene>
<protein>
    <submittedName>
        <fullName evidence="3">Tripartite tricarboxylate transporter TctB family protein</fullName>
    </submittedName>
</protein>
<feature type="domain" description="DUF1468" evidence="2">
    <location>
        <begin position="8"/>
        <end position="142"/>
    </location>
</feature>
<keyword evidence="1" id="KW-0472">Membrane</keyword>
<dbReference type="RefSeq" id="WP_380701031.1">
    <property type="nucleotide sequence ID" value="NZ_JBHSAP010000003.1"/>
</dbReference>
<dbReference type="EMBL" id="JBHSAP010000003">
    <property type="protein sequence ID" value="MFC4075272.1"/>
    <property type="molecule type" value="Genomic_DNA"/>
</dbReference>
<evidence type="ECO:0000256" key="1">
    <source>
        <dbReference type="SAM" id="Phobius"/>
    </source>
</evidence>
<feature type="transmembrane region" description="Helical" evidence="1">
    <location>
        <begin position="37"/>
        <end position="57"/>
    </location>
</feature>
<evidence type="ECO:0000313" key="4">
    <source>
        <dbReference type="Proteomes" id="UP001595843"/>
    </source>
</evidence>
<dbReference type="Proteomes" id="UP001595843">
    <property type="component" value="Unassembled WGS sequence"/>
</dbReference>
<dbReference type="InterPro" id="IPR009936">
    <property type="entry name" value="DUF1468"/>
</dbReference>
<evidence type="ECO:0000313" key="3">
    <source>
        <dbReference type="EMBL" id="MFC4075272.1"/>
    </source>
</evidence>
<feature type="transmembrane region" description="Helical" evidence="1">
    <location>
        <begin position="95"/>
        <end position="112"/>
    </location>
</feature>
<keyword evidence="1" id="KW-1133">Transmembrane helix</keyword>
<evidence type="ECO:0000259" key="2">
    <source>
        <dbReference type="Pfam" id="PF07331"/>
    </source>
</evidence>
<name>A0ABV8J8R4_9BACL</name>
<feature type="transmembrane region" description="Helical" evidence="1">
    <location>
        <begin position="73"/>
        <end position="89"/>
    </location>
</feature>